<sequence length="415" mass="46142">MGFSMIPFSRCVLRLGNVGCQKSVTFTMTAGYATDDVPVAPSDKIPAPRVSSSNAAQFRRGAGGRSSFSGNVVTVFGATGFLGTNVVNRLAKHGNQLIIPYRCDPYFVRELKVVGDLGQILFFPFSLKDEESIRKAVKYSNVVVNMVGTTISTKNYSINDTNVDGSRRIAKVCREMGVNHLVHVSALNADPDYKPKFYKKSTFLQSKGLGEIAVREEFHQLPSSVLPACMVNTIHSFKAWSQSFAKIPLTMPVFVSDVAQGLIKTISDPDAVGKTYEFVGPHCYKLSELVDFIKKFMDPWFWFWSRYHHIHSKIWCRKTPISLEYVELAEAASDFLTGAPTLADLGISRLVRICRRFHAMQRNFMADIDEDVGMIDDPVLPLRSPPLFAFDAQNSLDSSKAIKTNTKSFGVPFTS</sequence>
<comment type="similarity">
    <text evidence="1">Belongs to the complex I NDUFA9 subunit family.</text>
</comment>
<dbReference type="WBParaSite" id="jg10960">
    <property type="protein sequence ID" value="jg10960"/>
    <property type="gene ID" value="jg10960"/>
</dbReference>
<evidence type="ECO:0000256" key="5">
    <source>
        <dbReference type="ARBA" id="ARBA00046455"/>
    </source>
</evidence>
<dbReference type="CDD" id="cd05271">
    <property type="entry name" value="NDUFA9_like_SDR_a"/>
    <property type="match status" value="1"/>
</dbReference>
<dbReference type="Gene3D" id="3.40.50.720">
    <property type="entry name" value="NAD(P)-binding Rossmann-like Domain"/>
    <property type="match status" value="1"/>
</dbReference>
<dbReference type="InterPro" id="IPR036291">
    <property type="entry name" value="NAD(P)-bd_dom_sf"/>
</dbReference>
<dbReference type="InterPro" id="IPR008030">
    <property type="entry name" value="NmrA-like"/>
</dbReference>
<keyword evidence="8" id="KW-1185">Reference proteome</keyword>
<comment type="subunit">
    <text evidence="5">Complex I is composed of 45 different subunits. This a component of the hydrophobic protein fraction. Interacts with BLOC1S1. Interacts with SLC2A4. Interacts with CLOCK. Interacts with RAB5IF.</text>
</comment>
<name>A0A915CNR3_9BILA</name>
<evidence type="ECO:0000313" key="8">
    <source>
        <dbReference type="Proteomes" id="UP000887574"/>
    </source>
</evidence>
<dbReference type="PANTHER" id="PTHR12126">
    <property type="entry name" value="NADH-UBIQUINONE OXIDOREDUCTASE 39 KDA SUBUNIT-RELATED"/>
    <property type="match status" value="1"/>
</dbReference>
<dbReference type="AlphaFoldDB" id="A0A915CNR3"/>
<feature type="domain" description="NmrA-like" evidence="7">
    <location>
        <begin position="72"/>
        <end position="295"/>
    </location>
</feature>
<feature type="region of interest" description="Disordered" evidence="6">
    <location>
        <begin position="43"/>
        <end position="63"/>
    </location>
</feature>
<dbReference type="Pfam" id="PF05368">
    <property type="entry name" value="NmrA"/>
    <property type="match status" value="1"/>
</dbReference>
<evidence type="ECO:0000256" key="1">
    <source>
        <dbReference type="ARBA" id="ARBA00038501"/>
    </source>
</evidence>
<evidence type="ECO:0000259" key="7">
    <source>
        <dbReference type="Pfam" id="PF05368"/>
    </source>
</evidence>
<accession>A0A915CNR3</accession>
<evidence type="ECO:0000256" key="4">
    <source>
        <dbReference type="ARBA" id="ARBA00043145"/>
    </source>
</evidence>
<evidence type="ECO:0000256" key="3">
    <source>
        <dbReference type="ARBA" id="ARBA00042000"/>
    </source>
</evidence>
<dbReference type="GO" id="GO:0005739">
    <property type="term" value="C:mitochondrion"/>
    <property type="evidence" value="ECO:0007669"/>
    <property type="project" value="TreeGrafter"/>
</dbReference>
<dbReference type="InterPro" id="IPR051207">
    <property type="entry name" value="ComplexI_NDUFA9_subunit"/>
</dbReference>
<dbReference type="PANTHER" id="PTHR12126:SF11">
    <property type="entry name" value="NADH DEHYDROGENASE [UBIQUINONE] 1 ALPHA SUBCOMPLEX SUBUNIT 9, MITOCHONDRIAL"/>
    <property type="match status" value="1"/>
</dbReference>
<dbReference type="SUPFAM" id="SSF51735">
    <property type="entry name" value="NAD(P)-binding Rossmann-fold domains"/>
    <property type="match status" value="1"/>
</dbReference>
<evidence type="ECO:0000313" key="9">
    <source>
        <dbReference type="WBParaSite" id="jg10960"/>
    </source>
</evidence>
<dbReference type="Proteomes" id="UP000887574">
    <property type="component" value="Unplaced"/>
</dbReference>
<evidence type="ECO:0000256" key="2">
    <source>
        <dbReference type="ARBA" id="ARBA00040720"/>
    </source>
</evidence>
<organism evidence="8 9">
    <name type="scientific">Ditylenchus dipsaci</name>
    <dbReference type="NCBI Taxonomy" id="166011"/>
    <lineage>
        <taxon>Eukaryota</taxon>
        <taxon>Metazoa</taxon>
        <taxon>Ecdysozoa</taxon>
        <taxon>Nematoda</taxon>
        <taxon>Chromadorea</taxon>
        <taxon>Rhabditida</taxon>
        <taxon>Tylenchina</taxon>
        <taxon>Tylenchomorpha</taxon>
        <taxon>Sphaerularioidea</taxon>
        <taxon>Anguinidae</taxon>
        <taxon>Anguininae</taxon>
        <taxon>Ditylenchus</taxon>
    </lineage>
</organism>
<proteinExistence type="inferred from homology"/>
<evidence type="ECO:0000256" key="6">
    <source>
        <dbReference type="SAM" id="MobiDB-lite"/>
    </source>
</evidence>
<reference evidence="9" key="1">
    <citation type="submission" date="2022-11" db="UniProtKB">
        <authorList>
            <consortium name="WormBaseParasite"/>
        </authorList>
    </citation>
    <scope>IDENTIFICATION</scope>
</reference>
<dbReference type="GO" id="GO:0044877">
    <property type="term" value="F:protein-containing complex binding"/>
    <property type="evidence" value="ECO:0007669"/>
    <property type="project" value="TreeGrafter"/>
</dbReference>
<protein>
    <recommendedName>
        <fullName evidence="2">NADH dehydrogenase [ubiquinone] 1 alpha subcomplex subunit 9, mitochondrial</fullName>
    </recommendedName>
    <alternativeName>
        <fullName evidence="4">Complex I-39kD</fullName>
    </alternativeName>
    <alternativeName>
        <fullName evidence="3">NADH-ubiquinone oxidoreductase 39 kDa subunit</fullName>
    </alternativeName>
</protein>